<dbReference type="NCBIfam" id="TIGR04207">
    <property type="entry name" value="halo_sig_pep"/>
    <property type="match status" value="1"/>
</dbReference>
<protein>
    <submittedName>
        <fullName evidence="2">Major cell surface glycoprotein</fullName>
    </submittedName>
</protein>
<evidence type="ECO:0000256" key="1">
    <source>
        <dbReference type="SAM" id="MobiDB-lite"/>
    </source>
</evidence>
<dbReference type="InterPro" id="IPR026458">
    <property type="entry name" value="Csg_halobact"/>
</dbReference>
<accession>A0A1H8WPC2</accession>
<evidence type="ECO:0000313" key="3">
    <source>
        <dbReference type="Proteomes" id="UP000198775"/>
    </source>
</evidence>
<feature type="compositionally biased region" description="Acidic residues" evidence="1">
    <location>
        <begin position="885"/>
        <end position="911"/>
    </location>
</feature>
<feature type="compositionally biased region" description="Polar residues" evidence="1">
    <location>
        <begin position="221"/>
        <end position="233"/>
    </location>
</feature>
<keyword evidence="3" id="KW-1185">Reference proteome</keyword>
<feature type="non-terminal residue" evidence="2">
    <location>
        <position position="911"/>
    </location>
</feature>
<reference evidence="3" key="1">
    <citation type="submission" date="2016-10" db="EMBL/GenBank/DDBJ databases">
        <authorList>
            <person name="Varghese N."/>
            <person name="Submissions S."/>
        </authorList>
    </citation>
    <scope>NUCLEOTIDE SEQUENCE [LARGE SCALE GENOMIC DNA]</scope>
    <source>
        <strain evidence="3">IBRC-M 10043</strain>
    </source>
</reference>
<dbReference type="Proteomes" id="UP000198775">
    <property type="component" value="Unassembled WGS sequence"/>
</dbReference>
<feature type="region of interest" description="Disordered" evidence="1">
    <location>
        <begin position="221"/>
        <end position="252"/>
    </location>
</feature>
<dbReference type="AlphaFoldDB" id="A0A1H8WPC2"/>
<sequence>MTNTKTKIRSLFLTALMVFSVFAGSIAFAGTAAAANAGATVDSALTPDSVGENQNEQHEVEFTITDLGGDETTDTVSVELPTSPDSTFVSLDSLTVAGTDLADSAASATVTNNGKTLEISVPESISGGDNSEGDVAFDATFTVNHPPVAASNAPVTGTVSLIVDDTSDNQLTVQPTELDFEVTNVGDVGDRGSGYDIASSGQDGSTVVSGSTIFQGEEDLTLTSGDLSPSSFERTAGANEGETLSVPVPTDQPVGSYDDGSGNSFTVETPRIQNLEVTNQNGDDIAGGAVNVDGSTQLTIDAEYNFEQAEPLNVEIEDSGGLEVTDEVLVNPGQEPVISTNGEVTLALAEGVLDNEEYTVTVEGDEDLDFGDASQSVTFDVTTGEDASIEVQSDEVTRGENVKFEVDNAAEGDTHVVSIDADDVDSVPGSVFRNAGDTIATTSTDDGDALALVEIDDGVAVGSIDTSYLDETDVTVDVYGPGEASTQTELEAINDLTEDIGSSVDDDDFTVTEGGVMLENPQGSYVVGSETTVNGTTTAGVDNVALYARDEGDFEYLMTISVDGDDTFEEDDVVLSNPSEGDVANDTLSIPGSYRLAAVDADDSALSTNYRADQNTSAISEAVGMQSSIRVTDTALTVDYVSIVNGQVAVDDDLKINGTAPGQDEVSVSFYGPRGTYDRTTINVDSSDEFESENVDVGDNLGPQLGIDTELSQGNVVMSVFSSGRDGEAGDGQLDGYDSFPDFWTALNTGSNTQQQVIDQVASETTEDTGSDDISEVFQFRYTDGRVSVDSVTGEAGQQFTVETNDTMMVSGVTNRQPDDNTVTVEVIDGPSSSGFDIESTDVWGTDGQWSVEIPVEGVEPGNYTVEASVGGNTDIRSFQVTGEQLEEPTTPDEPTTDEPEPTTDEPEPTT</sequence>
<organism evidence="2 3">
    <name type="scientific">Halorientalis persicus</name>
    <dbReference type="NCBI Taxonomy" id="1367881"/>
    <lineage>
        <taxon>Archaea</taxon>
        <taxon>Methanobacteriati</taxon>
        <taxon>Methanobacteriota</taxon>
        <taxon>Stenosarchaea group</taxon>
        <taxon>Halobacteria</taxon>
        <taxon>Halobacteriales</taxon>
        <taxon>Haloarculaceae</taxon>
        <taxon>Halorientalis</taxon>
    </lineage>
</organism>
<proteinExistence type="predicted"/>
<dbReference type="EMBL" id="FOCX01000068">
    <property type="protein sequence ID" value="SEP29353.1"/>
    <property type="molecule type" value="Genomic_DNA"/>
</dbReference>
<dbReference type="InterPro" id="IPR026452">
    <property type="entry name" value="Surf_glycop_sig_pep"/>
</dbReference>
<feature type="region of interest" description="Disordered" evidence="1">
    <location>
        <begin position="868"/>
        <end position="911"/>
    </location>
</feature>
<evidence type="ECO:0000313" key="2">
    <source>
        <dbReference type="EMBL" id="SEP29353.1"/>
    </source>
</evidence>
<name>A0A1H8WPC2_9EURY</name>
<gene>
    <name evidence="2" type="ORF">SAMN05216388_10681</name>
</gene>
<dbReference type="NCBIfam" id="TIGR04216">
    <property type="entry name" value="halo_surf_glyco"/>
    <property type="match status" value="1"/>
</dbReference>
<feature type="compositionally biased region" description="Polar residues" evidence="1">
    <location>
        <begin position="871"/>
        <end position="883"/>
    </location>
</feature>